<dbReference type="VEuPathDB" id="PiroplasmaDB:BBOV_III005890"/>
<dbReference type="GO" id="GO:0042256">
    <property type="term" value="P:cytosolic ribosome assembly"/>
    <property type="evidence" value="ECO:0007669"/>
    <property type="project" value="UniProtKB-UniRule"/>
</dbReference>
<dbReference type="SMART" id="SM00654">
    <property type="entry name" value="eIF6"/>
    <property type="match status" value="1"/>
</dbReference>
<comment type="similarity">
    <text evidence="6">Belongs to the eIF-6 family.</text>
</comment>
<evidence type="ECO:0000256" key="1">
    <source>
        <dbReference type="ARBA" id="ARBA00022490"/>
    </source>
</evidence>
<dbReference type="AlphaFoldDB" id="S6BPY0"/>
<dbReference type="CDD" id="cd00527">
    <property type="entry name" value="IF6"/>
    <property type="match status" value="1"/>
</dbReference>
<dbReference type="Gene3D" id="3.75.10.10">
    <property type="entry name" value="L-arginine/glycine Amidinotransferase, Chain A"/>
    <property type="match status" value="1"/>
</dbReference>
<evidence type="ECO:0000256" key="5">
    <source>
        <dbReference type="ARBA" id="ARBA00023242"/>
    </source>
</evidence>
<comment type="subcellular location">
    <subcellularLocation>
        <location evidence="6">Cytoplasm</location>
    </subcellularLocation>
    <subcellularLocation>
        <location evidence="6">Nucleus</location>
        <location evidence="6">Nucleolus</location>
    </subcellularLocation>
    <text evidence="6">Shuttles between cytoplasm and nucleus/nucleolus.</text>
</comment>
<dbReference type="GO" id="GO:0043023">
    <property type="term" value="F:ribosomal large subunit binding"/>
    <property type="evidence" value="ECO:0007669"/>
    <property type="project" value="UniProtKB-UniRule"/>
</dbReference>
<dbReference type="FunFam" id="3.75.10.10:FF:000006">
    <property type="entry name" value="Eukaryotic translation initiation factor 6"/>
    <property type="match status" value="1"/>
</dbReference>
<dbReference type="GO" id="GO:0003743">
    <property type="term" value="F:translation initiation factor activity"/>
    <property type="evidence" value="ECO:0007669"/>
    <property type="project" value="UniProtKB-UniRule"/>
</dbReference>
<proteinExistence type="evidence at transcript level"/>
<keyword evidence="7" id="KW-0812">Transmembrane</keyword>
<feature type="transmembrane region" description="Helical" evidence="7">
    <location>
        <begin position="12"/>
        <end position="33"/>
    </location>
</feature>
<keyword evidence="2 6" id="KW-0690">Ribosome biogenesis</keyword>
<protein>
    <recommendedName>
        <fullName evidence="6">Eukaryotic translation initiation factor 6</fullName>
        <shortName evidence="6">eIF-6</shortName>
    </recommendedName>
</protein>
<dbReference type="EMBL" id="AK442448">
    <property type="protein sequence ID" value="BAN66242.1"/>
    <property type="molecule type" value="mRNA"/>
</dbReference>
<sequence>MEMLNGICKILMLHYFNMHLLLFYFNLFIFNTYQRKCFHFSSLDIVTDILCLCLYHRQLSAVCLACAVATMAIRTQYENSNEVGVFATLTNSYAVVSLGSSCNFASVFEAELMPQIPVVQTTIGGTRVVGSVTVGNRKGLLVSSICTDTELRHLRNSLPDSVEIRRIDDRLSALGNVITRNDYVGLIHVDIDRETEEILEDVLGIEVFRASIARNVLIGSYCRFKNKGGLVHVKTTTDEMEELCQLLQIPLTSGTVNRGSDVIGGGLIGNDWVAFCGMSTTATEIDTIERLLLLCGRNVVFSSCTECAHL</sequence>
<dbReference type="Pfam" id="PF01912">
    <property type="entry name" value="eIF-6"/>
    <property type="match status" value="1"/>
</dbReference>
<dbReference type="GO" id="GO:0005737">
    <property type="term" value="C:cytoplasm"/>
    <property type="evidence" value="ECO:0007669"/>
    <property type="project" value="UniProtKB-SubCell"/>
</dbReference>
<keyword evidence="4 6" id="KW-0648">Protein biosynthesis</keyword>
<dbReference type="SUPFAM" id="SSF55909">
    <property type="entry name" value="Pentein"/>
    <property type="match status" value="1"/>
</dbReference>
<evidence type="ECO:0000256" key="7">
    <source>
        <dbReference type="SAM" id="Phobius"/>
    </source>
</evidence>
<keyword evidence="7" id="KW-1133">Transmembrane helix</keyword>
<accession>S6BPY0</accession>
<dbReference type="NCBIfam" id="TIGR00323">
    <property type="entry name" value="eIF-6"/>
    <property type="match status" value="1"/>
</dbReference>
<dbReference type="HAMAP" id="MF_00032">
    <property type="entry name" value="eIF_6"/>
    <property type="match status" value="1"/>
</dbReference>
<evidence type="ECO:0000313" key="8">
    <source>
        <dbReference type="EMBL" id="BAN66242.1"/>
    </source>
</evidence>
<keyword evidence="1 6" id="KW-0963">Cytoplasm</keyword>
<dbReference type="GO" id="GO:0005730">
    <property type="term" value="C:nucleolus"/>
    <property type="evidence" value="ECO:0007669"/>
    <property type="project" value="UniProtKB-SubCell"/>
</dbReference>
<gene>
    <name evidence="8" type="primary">BBOV_III005890</name>
    <name evidence="6" type="synonym">EIF6</name>
</gene>
<dbReference type="GO" id="GO:0042273">
    <property type="term" value="P:ribosomal large subunit biogenesis"/>
    <property type="evidence" value="ECO:0007669"/>
    <property type="project" value="UniProtKB-UniRule"/>
</dbReference>
<comment type="subunit">
    <text evidence="6">Monomer. Associates with the 60S ribosomal subunit.</text>
</comment>
<evidence type="ECO:0000256" key="2">
    <source>
        <dbReference type="ARBA" id="ARBA00022517"/>
    </source>
</evidence>
<organism evidence="8">
    <name type="scientific">Babesia bovis</name>
    <dbReference type="NCBI Taxonomy" id="5865"/>
    <lineage>
        <taxon>Eukaryota</taxon>
        <taxon>Sar</taxon>
        <taxon>Alveolata</taxon>
        <taxon>Apicomplexa</taxon>
        <taxon>Aconoidasida</taxon>
        <taxon>Piroplasmida</taxon>
        <taxon>Babesiidae</taxon>
        <taxon>Babesia</taxon>
    </lineage>
</organism>
<comment type="function">
    <text evidence="6">Binds to the 60S ribosomal subunit and prevents its association with the 40S ribosomal subunit to form the 80S initiation complex in the cytoplasm. May also be involved in ribosome biogenesis.</text>
</comment>
<name>S6BPY0_BABBO</name>
<keyword evidence="7" id="KW-0472">Membrane</keyword>
<keyword evidence="3 6" id="KW-0396">Initiation factor</keyword>
<dbReference type="PANTHER" id="PTHR10784">
    <property type="entry name" value="TRANSLATION INITIATION FACTOR 6"/>
    <property type="match status" value="1"/>
</dbReference>
<dbReference type="InterPro" id="IPR002769">
    <property type="entry name" value="eIF6"/>
</dbReference>
<reference evidence="8" key="1">
    <citation type="journal article" date="2014" name="BMC Genomics">
        <title>The Babesia bovis gene and promoter model: an update from full-length EST analysis.</title>
        <authorList>
            <person name="Yamagishi J."/>
            <person name="Wakaguri H."/>
            <person name="Yokoyama N."/>
            <person name="Yamashita R."/>
            <person name="Suzuki Y."/>
            <person name="Xuan X."/>
            <person name="Igarashi I."/>
        </authorList>
    </citation>
    <scope>NUCLEOTIDE SEQUENCE</scope>
    <source>
        <strain evidence="8">Texas</strain>
    </source>
</reference>
<evidence type="ECO:0000256" key="4">
    <source>
        <dbReference type="ARBA" id="ARBA00022917"/>
    </source>
</evidence>
<keyword evidence="5 6" id="KW-0539">Nucleus</keyword>
<evidence type="ECO:0000256" key="6">
    <source>
        <dbReference type="HAMAP-Rule" id="MF_03132"/>
    </source>
</evidence>
<evidence type="ECO:0000256" key="3">
    <source>
        <dbReference type="ARBA" id="ARBA00022540"/>
    </source>
</evidence>